<dbReference type="InterPro" id="IPR044068">
    <property type="entry name" value="CB"/>
</dbReference>
<dbReference type="InterPro" id="IPR002104">
    <property type="entry name" value="Integrase_catalytic"/>
</dbReference>
<evidence type="ECO:0000256" key="2">
    <source>
        <dbReference type="ARBA" id="ARBA00022908"/>
    </source>
</evidence>
<dbReference type="PROSITE" id="PS51898">
    <property type="entry name" value="TYR_RECOMBINASE"/>
    <property type="match status" value="1"/>
</dbReference>
<keyword evidence="4" id="KW-0233">DNA recombination</keyword>
<dbReference type="PANTHER" id="PTHR30629:SF2">
    <property type="entry name" value="PROPHAGE INTEGRASE INTS-RELATED"/>
    <property type="match status" value="1"/>
</dbReference>
<dbReference type="Gene3D" id="1.10.150.130">
    <property type="match status" value="1"/>
</dbReference>
<proteinExistence type="inferred from homology"/>
<protein>
    <submittedName>
        <fullName evidence="8">Tyrosine-type recombinase/integrase</fullName>
    </submittedName>
</protein>
<dbReference type="Pfam" id="PF00589">
    <property type="entry name" value="Phage_integrase"/>
    <property type="match status" value="1"/>
</dbReference>
<gene>
    <name evidence="8" type="ORF">ACFQGD_10520</name>
</gene>
<reference evidence="9" key="1">
    <citation type="journal article" date="2019" name="Int. J. Syst. Evol. Microbiol.">
        <title>The Global Catalogue of Microorganisms (GCM) 10K type strain sequencing project: providing services to taxonomists for standard genome sequencing and annotation.</title>
        <authorList>
            <consortium name="The Broad Institute Genomics Platform"/>
            <consortium name="The Broad Institute Genome Sequencing Center for Infectious Disease"/>
            <person name="Wu L."/>
            <person name="Ma J."/>
        </authorList>
    </citation>
    <scope>NUCLEOTIDE SEQUENCE [LARGE SCALE GENOMIC DNA]</scope>
    <source>
        <strain evidence="9">KCTC 32255</strain>
    </source>
</reference>
<dbReference type="Proteomes" id="UP001596337">
    <property type="component" value="Unassembled WGS sequence"/>
</dbReference>
<sequence>MRDLWFTKKKVDGEVVKVPTKRHGKGKRWLAAWLVDGRERTRAFTTYDPAVKYARKMEVDAERGEYVDPKAGREFFGDLARRWLSSRMVDPSSQLRYESVYRLHIEPTLGKRQIKAIKPSDVSTWQTELGERHGPSTVATARLVVLGTLDLAAADDLIKKNPARSKAVQKVVTGSTEKIQAWGDATVFALIDAHPESLRLLPTIGASCGLREGELFGLAVEDIDFDEGLIHVRRQIKKIGREYVFALPKNDRTRIVPMSDWTAENIRLHLEKCPPEPCTLPWEKPSGKPRTHNVLVRWRDGRHMTSRAYSETCWKPALVTAGVIPAPVKDKRGHKRYATTRREGTHQLRHYYASVMLADGVNIRELAEYLGHADPGFTLRIYAHMLPDSHDRARKAIDTRMFRPRAVAAGT</sequence>
<keyword evidence="9" id="KW-1185">Reference proteome</keyword>
<evidence type="ECO:0000259" key="7">
    <source>
        <dbReference type="PROSITE" id="PS51900"/>
    </source>
</evidence>
<evidence type="ECO:0000256" key="4">
    <source>
        <dbReference type="ARBA" id="ARBA00023172"/>
    </source>
</evidence>
<evidence type="ECO:0000313" key="8">
    <source>
        <dbReference type="EMBL" id="MFC6867584.1"/>
    </source>
</evidence>
<comment type="caution">
    <text evidence="8">The sequence shown here is derived from an EMBL/GenBank/DDBJ whole genome shotgun (WGS) entry which is preliminary data.</text>
</comment>
<evidence type="ECO:0000313" key="9">
    <source>
        <dbReference type="Proteomes" id="UP001596337"/>
    </source>
</evidence>
<dbReference type="EMBL" id="JBHSXX010000001">
    <property type="protein sequence ID" value="MFC6867584.1"/>
    <property type="molecule type" value="Genomic_DNA"/>
</dbReference>
<dbReference type="PROSITE" id="PS51900">
    <property type="entry name" value="CB"/>
    <property type="match status" value="1"/>
</dbReference>
<dbReference type="InterPro" id="IPR011010">
    <property type="entry name" value="DNA_brk_join_enz"/>
</dbReference>
<accession>A0ABW2C0E7</accession>
<name>A0ABW2C0E7_9PSEU</name>
<evidence type="ECO:0000256" key="3">
    <source>
        <dbReference type="ARBA" id="ARBA00023125"/>
    </source>
</evidence>
<dbReference type="Gene3D" id="1.10.443.10">
    <property type="entry name" value="Intergrase catalytic core"/>
    <property type="match status" value="1"/>
</dbReference>
<dbReference type="InterPro" id="IPR004107">
    <property type="entry name" value="Integrase_SAM-like_N"/>
</dbReference>
<evidence type="ECO:0000256" key="1">
    <source>
        <dbReference type="ARBA" id="ARBA00008857"/>
    </source>
</evidence>
<keyword evidence="3 5" id="KW-0238">DNA-binding</keyword>
<dbReference type="CDD" id="cd01189">
    <property type="entry name" value="INT_ICEBs1_C_like"/>
    <property type="match status" value="1"/>
</dbReference>
<dbReference type="PANTHER" id="PTHR30629">
    <property type="entry name" value="PROPHAGE INTEGRASE"/>
    <property type="match status" value="1"/>
</dbReference>
<dbReference type="InterPro" id="IPR013762">
    <property type="entry name" value="Integrase-like_cat_sf"/>
</dbReference>
<keyword evidence="2" id="KW-0229">DNA integration</keyword>
<evidence type="ECO:0000256" key="5">
    <source>
        <dbReference type="PROSITE-ProRule" id="PRU01248"/>
    </source>
</evidence>
<comment type="similarity">
    <text evidence="1">Belongs to the 'phage' integrase family.</text>
</comment>
<feature type="domain" description="Tyr recombinase" evidence="6">
    <location>
        <begin position="177"/>
        <end position="398"/>
    </location>
</feature>
<dbReference type="RefSeq" id="WP_345399981.1">
    <property type="nucleotide sequence ID" value="NZ_BAABLA010000096.1"/>
</dbReference>
<organism evidence="8 9">
    <name type="scientific">Haloechinothrix salitolerans</name>
    <dbReference type="NCBI Taxonomy" id="926830"/>
    <lineage>
        <taxon>Bacteria</taxon>
        <taxon>Bacillati</taxon>
        <taxon>Actinomycetota</taxon>
        <taxon>Actinomycetes</taxon>
        <taxon>Pseudonocardiales</taxon>
        <taxon>Pseudonocardiaceae</taxon>
        <taxon>Haloechinothrix</taxon>
    </lineage>
</organism>
<dbReference type="Pfam" id="PF14659">
    <property type="entry name" value="Phage_int_SAM_3"/>
    <property type="match status" value="1"/>
</dbReference>
<dbReference type="SUPFAM" id="SSF56349">
    <property type="entry name" value="DNA breaking-rejoining enzymes"/>
    <property type="match status" value="1"/>
</dbReference>
<dbReference type="InterPro" id="IPR050808">
    <property type="entry name" value="Phage_Integrase"/>
</dbReference>
<dbReference type="InterPro" id="IPR010998">
    <property type="entry name" value="Integrase_recombinase_N"/>
</dbReference>
<evidence type="ECO:0000259" key="6">
    <source>
        <dbReference type="PROSITE" id="PS51898"/>
    </source>
</evidence>
<feature type="domain" description="Core-binding (CB)" evidence="7">
    <location>
        <begin position="74"/>
        <end position="153"/>
    </location>
</feature>